<evidence type="ECO:0008006" key="4">
    <source>
        <dbReference type="Google" id="ProtNLM"/>
    </source>
</evidence>
<dbReference type="Proteomes" id="UP001500556">
    <property type="component" value="Unassembled WGS sequence"/>
</dbReference>
<reference evidence="3" key="1">
    <citation type="journal article" date="2019" name="Int. J. Syst. Evol. Microbiol.">
        <title>The Global Catalogue of Microorganisms (GCM) 10K type strain sequencing project: providing services to taxonomists for standard genome sequencing and annotation.</title>
        <authorList>
            <consortium name="The Broad Institute Genomics Platform"/>
            <consortium name="The Broad Institute Genome Sequencing Center for Infectious Disease"/>
            <person name="Wu L."/>
            <person name="Ma J."/>
        </authorList>
    </citation>
    <scope>NUCLEOTIDE SEQUENCE [LARGE SCALE GENOMIC DNA]</scope>
    <source>
        <strain evidence="3">JCM 18961</strain>
    </source>
</reference>
<comment type="caution">
    <text evidence="2">The sequence shown here is derived from an EMBL/GenBank/DDBJ whole genome shotgun (WGS) entry which is preliminary data.</text>
</comment>
<keyword evidence="3" id="KW-1185">Reference proteome</keyword>
<evidence type="ECO:0000313" key="2">
    <source>
        <dbReference type="EMBL" id="GAA4722356.1"/>
    </source>
</evidence>
<organism evidence="2 3">
    <name type="scientific">Pedococcus ginsenosidimutans</name>
    <dbReference type="NCBI Taxonomy" id="490570"/>
    <lineage>
        <taxon>Bacteria</taxon>
        <taxon>Bacillati</taxon>
        <taxon>Actinomycetota</taxon>
        <taxon>Actinomycetes</taxon>
        <taxon>Micrococcales</taxon>
        <taxon>Intrasporangiaceae</taxon>
        <taxon>Pedococcus</taxon>
    </lineage>
</organism>
<sequence length="493" mass="53777">MRHLRIVRDQPLTTNEKISAIFSHPALYELGRLVPAKSPVGRPAHHPGYLLLGYGVLARLYRSGIRVQTELSDASTWTVVQDAVATMAQARPELVDRLPGARPPSWESFRYARDRYLSDPEVLDQMQDLFTEFAVAQARELGLLNPTGPGSLSRPDRSRVVYGDGTVVRPLYRPPAATRTTSPGTGKTTITYLTPDGQPTQAPTRRFDPDAADYHGHTGSVHGQNFVALYARGDNAHQRVVLAVDRVPRPGLEADTAVKAIKRLHAVAGAGIQAIVYDGAMRGVHIDDLMTHQGLLVINKVHASAKTAARRGKHAATPRWFALGAWEHDAPDGPCTHTLGAIDGAVSEVGLDEAGQPVVLSRLDRRQVKRPRRASGKYHFSVAYEVPCPASPFLAWVTPHGEPGDTNHRRADAVRVIAEGEDDFTRLYGLRNDAESFNSQLKRSLLVDRAMSLGGQRQLLDVLCYGLLHNATNAYRAALAQPDTSATLTARAA</sequence>
<name>A0ABP8Y6S4_9MICO</name>
<evidence type="ECO:0000256" key="1">
    <source>
        <dbReference type="SAM" id="MobiDB-lite"/>
    </source>
</evidence>
<feature type="compositionally biased region" description="Low complexity" evidence="1">
    <location>
        <begin position="178"/>
        <end position="191"/>
    </location>
</feature>
<dbReference type="EMBL" id="BAABLO010000005">
    <property type="protein sequence ID" value="GAA4722356.1"/>
    <property type="molecule type" value="Genomic_DNA"/>
</dbReference>
<gene>
    <name evidence="2" type="ORF">GCM10025782_20390</name>
</gene>
<dbReference type="RefSeq" id="WP_345502991.1">
    <property type="nucleotide sequence ID" value="NZ_BAABLO010000005.1"/>
</dbReference>
<evidence type="ECO:0000313" key="3">
    <source>
        <dbReference type="Proteomes" id="UP001500556"/>
    </source>
</evidence>
<accession>A0ABP8Y6S4</accession>
<proteinExistence type="predicted"/>
<feature type="region of interest" description="Disordered" evidence="1">
    <location>
        <begin position="174"/>
        <end position="201"/>
    </location>
</feature>
<protein>
    <recommendedName>
        <fullName evidence="4">Transposase</fullName>
    </recommendedName>
</protein>